<dbReference type="SUPFAM" id="SSF159888">
    <property type="entry name" value="YdhG-like"/>
    <property type="match status" value="1"/>
</dbReference>
<dbReference type="InterPro" id="IPR016786">
    <property type="entry name" value="YdeI_bac"/>
</dbReference>
<dbReference type="Pfam" id="PF08818">
    <property type="entry name" value="DUF1801"/>
    <property type="match status" value="1"/>
</dbReference>
<dbReference type="EMBL" id="PYGC01000003">
    <property type="protein sequence ID" value="PSK83763.1"/>
    <property type="molecule type" value="Genomic_DNA"/>
</dbReference>
<dbReference type="Proteomes" id="UP000396862">
    <property type="component" value="Unassembled WGS sequence"/>
</dbReference>
<reference evidence="2 5" key="2">
    <citation type="submission" date="2019-10" db="EMBL/GenBank/DDBJ databases">
        <title>Prolixibacter strains distinguished by the presence of nitrate reductase genes were adept at nitrate-dependent anaerobic corrosion of metallic iron and carbon steel.</title>
        <authorList>
            <person name="Iino T."/>
            <person name="Shono N."/>
            <person name="Ito K."/>
            <person name="Nakamura R."/>
            <person name="Sueoka K."/>
            <person name="Harayama S."/>
            <person name="Ohkuma M."/>
        </authorList>
    </citation>
    <scope>NUCLEOTIDE SEQUENCE [LARGE SCALE GENOMIC DNA]</scope>
    <source>
        <strain evidence="2 5">MIC1-1</strain>
    </source>
</reference>
<organism evidence="3 4">
    <name type="scientific">Prolixibacter denitrificans</name>
    <dbReference type="NCBI Taxonomy" id="1541063"/>
    <lineage>
        <taxon>Bacteria</taxon>
        <taxon>Pseudomonadati</taxon>
        <taxon>Bacteroidota</taxon>
        <taxon>Bacteroidia</taxon>
        <taxon>Marinilabiliales</taxon>
        <taxon>Prolixibacteraceae</taxon>
        <taxon>Prolixibacter</taxon>
    </lineage>
</organism>
<reference evidence="3 4" key="1">
    <citation type="submission" date="2018-03" db="EMBL/GenBank/DDBJ databases">
        <title>Genomic Encyclopedia of Archaeal and Bacterial Type Strains, Phase II (KMG-II): from individual species to whole genera.</title>
        <authorList>
            <person name="Goeker M."/>
        </authorList>
    </citation>
    <scope>NUCLEOTIDE SEQUENCE [LARGE SCALE GENOMIC DNA]</scope>
    <source>
        <strain evidence="3 4">DSM 27267</strain>
    </source>
</reference>
<dbReference type="Proteomes" id="UP000240621">
    <property type="component" value="Unassembled WGS sequence"/>
</dbReference>
<dbReference type="PIRSF" id="PIRSF021308">
    <property type="entry name" value="UCP021308"/>
    <property type="match status" value="1"/>
</dbReference>
<dbReference type="Pfam" id="PF13376">
    <property type="entry name" value="OmdA"/>
    <property type="match status" value="1"/>
</dbReference>
<evidence type="ECO:0000259" key="1">
    <source>
        <dbReference type="Pfam" id="PF08818"/>
    </source>
</evidence>
<dbReference type="OrthoDB" id="9800461at2"/>
<evidence type="ECO:0000313" key="5">
    <source>
        <dbReference type="Proteomes" id="UP000396862"/>
    </source>
</evidence>
<protein>
    <submittedName>
        <fullName evidence="3">Uncharacterized protein YdeI (YjbR/CyaY-like superfamily)</fullName>
    </submittedName>
</protein>
<name>A0A2P8CFK2_9BACT</name>
<dbReference type="EMBL" id="BLAU01000001">
    <property type="protein sequence ID" value="GET23306.1"/>
    <property type="molecule type" value="Genomic_DNA"/>
</dbReference>
<gene>
    <name evidence="2" type="primary">ydeI</name>
    <name evidence="3" type="ORF">CLV93_103178</name>
    <name evidence="2" type="ORF">JCM18694_35520</name>
</gene>
<dbReference type="InterPro" id="IPR014922">
    <property type="entry name" value="YdhG-like"/>
</dbReference>
<evidence type="ECO:0000313" key="4">
    <source>
        <dbReference type="Proteomes" id="UP000240621"/>
    </source>
</evidence>
<accession>A0A2P8CFK2</accession>
<evidence type="ECO:0000313" key="3">
    <source>
        <dbReference type="EMBL" id="PSK83763.1"/>
    </source>
</evidence>
<keyword evidence="5" id="KW-1185">Reference proteome</keyword>
<evidence type="ECO:0000313" key="2">
    <source>
        <dbReference type="EMBL" id="GET23306.1"/>
    </source>
</evidence>
<dbReference type="RefSeq" id="WP_106541603.1">
    <property type="nucleotide sequence ID" value="NZ_BLAU01000001.1"/>
</dbReference>
<sequence length="193" mass="22212">MNPKVDEFLSKARKWQDEMTKLRSIVLDCGLNEEVKWMHPCYTYQNSNVVLIHGFKEYCALLFFKGALLKDTNGILIQQTENVQAGRQIRFTNLQDIVEQQATIKAYIFEAIEAEKAGLKVEMKKTKDYPVPEELQTKLDESPALKTAFEALTPGRQRAYLFHFAQPKQSKTRTARVEKCIPQILDGKGLNDR</sequence>
<dbReference type="Gene3D" id="3.90.1150.200">
    <property type="match status" value="1"/>
</dbReference>
<proteinExistence type="predicted"/>
<feature type="domain" description="YdhG-like" evidence="1">
    <location>
        <begin position="15"/>
        <end position="112"/>
    </location>
</feature>
<dbReference type="AlphaFoldDB" id="A0A2P8CFK2"/>
<comment type="caution">
    <text evidence="3">The sequence shown here is derived from an EMBL/GenBank/DDBJ whole genome shotgun (WGS) entry which is preliminary data.</text>
</comment>